<name>A0ABU7B9I5_9TELE</name>
<evidence type="ECO:0000313" key="1">
    <source>
        <dbReference type="EMBL" id="MED6246189.1"/>
    </source>
</evidence>
<accession>A0ABU7B9I5</accession>
<proteinExistence type="predicted"/>
<dbReference type="EMBL" id="JAHUTI010042282">
    <property type="protein sequence ID" value="MED6246189.1"/>
    <property type="molecule type" value="Genomic_DNA"/>
</dbReference>
<evidence type="ECO:0000313" key="2">
    <source>
        <dbReference type="Proteomes" id="UP001345963"/>
    </source>
</evidence>
<gene>
    <name evidence="1" type="ORF">ATANTOWER_014080</name>
</gene>
<dbReference type="Proteomes" id="UP001345963">
    <property type="component" value="Unassembled WGS sequence"/>
</dbReference>
<reference evidence="1 2" key="1">
    <citation type="submission" date="2021-07" db="EMBL/GenBank/DDBJ databases">
        <authorList>
            <person name="Palmer J.M."/>
        </authorList>
    </citation>
    <scope>NUCLEOTIDE SEQUENCE [LARGE SCALE GENOMIC DNA]</scope>
    <source>
        <strain evidence="1 2">AT_MEX2019</strain>
        <tissue evidence="1">Muscle</tissue>
    </source>
</reference>
<protein>
    <submittedName>
        <fullName evidence="1">Uncharacterized protein</fullName>
    </submittedName>
</protein>
<comment type="caution">
    <text evidence="1">The sequence shown here is derived from an EMBL/GenBank/DDBJ whole genome shotgun (WGS) entry which is preliminary data.</text>
</comment>
<organism evidence="1 2">
    <name type="scientific">Ataeniobius toweri</name>
    <dbReference type="NCBI Taxonomy" id="208326"/>
    <lineage>
        <taxon>Eukaryota</taxon>
        <taxon>Metazoa</taxon>
        <taxon>Chordata</taxon>
        <taxon>Craniata</taxon>
        <taxon>Vertebrata</taxon>
        <taxon>Euteleostomi</taxon>
        <taxon>Actinopterygii</taxon>
        <taxon>Neopterygii</taxon>
        <taxon>Teleostei</taxon>
        <taxon>Neoteleostei</taxon>
        <taxon>Acanthomorphata</taxon>
        <taxon>Ovalentaria</taxon>
        <taxon>Atherinomorphae</taxon>
        <taxon>Cyprinodontiformes</taxon>
        <taxon>Goodeidae</taxon>
        <taxon>Ataeniobius</taxon>
    </lineage>
</organism>
<keyword evidence="2" id="KW-1185">Reference proteome</keyword>
<sequence length="120" mass="14054">MPICSRARRFSVIQRCSSRRQLDFYSFLKDMSPFIPQTSSFLDMVRRNRLISCSQNSHTYRAVKVTNRAIRTCGSLDLLFLFHKEPTLNGGGGLRFNFSNTYSAPLTHRPRHGEMRLWYM</sequence>